<evidence type="ECO:0000313" key="2">
    <source>
        <dbReference type="Proteomes" id="UP001154282"/>
    </source>
</evidence>
<name>A0AAV0H207_9ROSI</name>
<dbReference type="AlphaFoldDB" id="A0AAV0H207"/>
<evidence type="ECO:0000313" key="1">
    <source>
        <dbReference type="EMBL" id="CAI0379306.1"/>
    </source>
</evidence>
<keyword evidence="2" id="KW-1185">Reference proteome</keyword>
<protein>
    <submittedName>
        <fullName evidence="1">Uncharacterized protein</fullName>
    </submittedName>
</protein>
<accession>A0AAV0H207</accession>
<gene>
    <name evidence="1" type="ORF">LITE_LOCUS2209</name>
</gene>
<reference evidence="1" key="1">
    <citation type="submission" date="2022-08" db="EMBL/GenBank/DDBJ databases">
        <authorList>
            <person name="Gutierrez-Valencia J."/>
        </authorList>
    </citation>
    <scope>NUCLEOTIDE SEQUENCE</scope>
</reference>
<organism evidence="1 2">
    <name type="scientific">Linum tenue</name>
    <dbReference type="NCBI Taxonomy" id="586396"/>
    <lineage>
        <taxon>Eukaryota</taxon>
        <taxon>Viridiplantae</taxon>
        <taxon>Streptophyta</taxon>
        <taxon>Embryophyta</taxon>
        <taxon>Tracheophyta</taxon>
        <taxon>Spermatophyta</taxon>
        <taxon>Magnoliopsida</taxon>
        <taxon>eudicotyledons</taxon>
        <taxon>Gunneridae</taxon>
        <taxon>Pentapetalae</taxon>
        <taxon>rosids</taxon>
        <taxon>fabids</taxon>
        <taxon>Malpighiales</taxon>
        <taxon>Linaceae</taxon>
        <taxon>Linum</taxon>
    </lineage>
</organism>
<dbReference type="Proteomes" id="UP001154282">
    <property type="component" value="Unassembled WGS sequence"/>
</dbReference>
<proteinExistence type="predicted"/>
<dbReference type="EMBL" id="CAMGYJ010000002">
    <property type="protein sequence ID" value="CAI0379306.1"/>
    <property type="molecule type" value="Genomic_DNA"/>
</dbReference>
<comment type="caution">
    <text evidence="1">The sequence shown here is derived from an EMBL/GenBank/DDBJ whole genome shotgun (WGS) entry which is preliminary data.</text>
</comment>
<sequence length="22" mass="2539">MLLLLAGRSPYWVPDLIAYSLF</sequence>